<keyword evidence="2 5" id="KW-0812">Transmembrane</keyword>
<dbReference type="InParanoid" id="A9UYR7"/>
<dbReference type="OMA" id="GPGLWYN"/>
<evidence type="ECO:0000313" key="7">
    <source>
        <dbReference type="EMBL" id="EDQ89509.1"/>
    </source>
</evidence>
<keyword evidence="8" id="KW-1185">Reference proteome</keyword>
<feature type="transmembrane region" description="Helical" evidence="5">
    <location>
        <begin position="79"/>
        <end position="97"/>
    </location>
</feature>
<dbReference type="GO" id="GO:0016020">
    <property type="term" value="C:membrane"/>
    <property type="evidence" value="ECO:0000318"/>
    <property type="project" value="GO_Central"/>
</dbReference>
<evidence type="ECO:0000256" key="2">
    <source>
        <dbReference type="ARBA" id="ARBA00022692"/>
    </source>
</evidence>
<dbReference type="InterPro" id="IPR050307">
    <property type="entry name" value="Sterol_Desaturase_Related"/>
</dbReference>
<reference evidence="7 8" key="1">
    <citation type="journal article" date="2008" name="Nature">
        <title>The genome of the choanoflagellate Monosiga brevicollis and the origin of metazoans.</title>
        <authorList>
            <consortium name="JGI Sequencing"/>
            <person name="King N."/>
            <person name="Westbrook M.J."/>
            <person name="Young S.L."/>
            <person name="Kuo A."/>
            <person name="Abedin M."/>
            <person name="Chapman J."/>
            <person name="Fairclough S."/>
            <person name="Hellsten U."/>
            <person name="Isogai Y."/>
            <person name="Letunic I."/>
            <person name="Marr M."/>
            <person name="Pincus D."/>
            <person name="Putnam N."/>
            <person name="Rokas A."/>
            <person name="Wright K.J."/>
            <person name="Zuzow R."/>
            <person name="Dirks W."/>
            <person name="Good M."/>
            <person name="Goodstein D."/>
            <person name="Lemons D."/>
            <person name="Li W."/>
            <person name="Lyons J.B."/>
            <person name="Morris A."/>
            <person name="Nichols S."/>
            <person name="Richter D.J."/>
            <person name="Salamov A."/>
            <person name="Bork P."/>
            <person name="Lim W.A."/>
            <person name="Manning G."/>
            <person name="Miller W.T."/>
            <person name="McGinnis W."/>
            <person name="Shapiro H."/>
            <person name="Tjian R."/>
            <person name="Grigoriev I.V."/>
            <person name="Rokhsar D."/>
        </authorList>
    </citation>
    <scope>NUCLEOTIDE SEQUENCE [LARGE SCALE GENOMIC DNA]</scope>
    <source>
        <strain evidence="8">MX1 / ATCC 50154</strain>
    </source>
</reference>
<gene>
    <name evidence="7" type="ORF">MONBRDRAFT_32318</name>
</gene>
<protein>
    <recommendedName>
        <fullName evidence="6">Fatty acid hydroxylase domain-containing protein</fullName>
    </recommendedName>
</protein>
<sequence>MDWALDLCDEHFFTPYVYPEWIPEDNWMRQFSSLLFMTLVGGALTYLIPATISYYTLFDHKLRQHKLFLKDQEKLEIQTALSAVPGMALPTALFFLAEVRGYSQLYDSPQEHGGYWFMAFSSLAFILFTDFSIYWIHRGLHAPSIYFLHKIHHKWKVPTPFASHAFHPLDGFAQSMPYHIYPFLFPLHKGLYLGLFMFVNIWSVLIHDNDYRVPDLLKPIVNSCAHHTDHHLFFNYNYGQYTTLWDRLGGSFRYPTGYLPGQSVHDVVARSMSENAATGKSKAA</sequence>
<proteinExistence type="predicted"/>
<evidence type="ECO:0000256" key="5">
    <source>
        <dbReference type="SAM" id="Phobius"/>
    </source>
</evidence>
<dbReference type="FunCoup" id="A9UYR7">
    <property type="interactions" value="328"/>
</dbReference>
<dbReference type="GO" id="GO:0000248">
    <property type="term" value="F:C-5 sterol desaturase activity"/>
    <property type="evidence" value="ECO:0000318"/>
    <property type="project" value="GO_Central"/>
</dbReference>
<dbReference type="InterPro" id="IPR006694">
    <property type="entry name" value="Fatty_acid_hydroxylase"/>
</dbReference>
<dbReference type="RefSeq" id="XP_001745538.1">
    <property type="nucleotide sequence ID" value="XM_001745486.1"/>
</dbReference>
<comment type="subcellular location">
    <subcellularLocation>
        <location evidence="1">Membrane</location>
    </subcellularLocation>
</comment>
<evidence type="ECO:0000259" key="6">
    <source>
        <dbReference type="Pfam" id="PF04116"/>
    </source>
</evidence>
<keyword evidence="3 5" id="KW-1133">Transmembrane helix</keyword>
<feature type="transmembrane region" description="Helical" evidence="5">
    <location>
        <begin position="190"/>
        <end position="207"/>
    </location>
</feature>
<dbReference type="GeneID" id="5890914"/>
<accession>A9UYR7</accession>
<evidence type="ECO:0000256" key="1">
    <source>
        <dbReference type="ARBA" id="ARBA00004370"/>
    </source>
</evidence>
<dbReference type="EMBL" id="CH991550">
    <property type="protein sequence ID" value="EDQ89509.1"/>
    <property type="molecule type" value="Genomic_DNA"/>
</dbReference>
<dbReference type="KEGG" id="mbr:MONBRDRAFT_32318"/>
<dbReference type="eggNOG" id="KOG0872">
    <property type="taxonomic scope" value="Eukaryota"/>
</dbReference>
<feature type="transmembrane region" description="Helical" evidence="5">
    <location>
        <begin position="117"/>
        <end position="136"/>
    </location>
</feature>
<dbReference type="GO" id="GO:0005506">
    <property type="term" value="F:iron ion binding"/>
    <property type="evidence" value="ECO:0007669"/>
    <property type="project" value="InterPro"/>
</dbReference>
<organism evidence="7 8">
    <name type="scientific">Monosiga brevicollis</name>
    <name type="common">Choanoflagellate</name>
    <dbReference type="NCBI Taxonomy" id="81824"/>
    <lineage>
        <taxon>Eukaryota</taxon>
        <taxon>Choanoflagellata</taxon>
        <taxon>Craspedida</taxon>
        <taxon>Salpingoecidae</taxon>
        <taxon>Monosiga</taxon>
    </lineage>
</organism>
<feature type="domain" description="Fatty acid hydroxylase" evidence="6">
    <location>
        <begin position="123"/>
        <end position="250"/>
    </location>
</feature>
<evidence type="ECO:0000256" key="4">
    <source>
        <dbReference type="ARBA" id="ARBA00023136"/>
    </source>
</evidence>
<name>A9UYR7_MONBE</name>
<keyword evidence="4 5" id="KW-0472">Membrane</keyword>
<dbReference type="PANTHER" id="PTHR11863">
    <property type="entry name" value="STEROL DESATURASE"/>
    <property type="match status" value="1"/>
</dbReference>
<feature type="transmembrane region" description="Helical" evidence="5">
    <location>
        <begin position="34"/>
        <end position="58"/>
    </location>
</feature>
<dbReference type="STRING" id="81824.A9UYR7"/>
<evidence type="ECO:0000256" key="3">
    <source>
        <dbReference type="ARBA" id="ARBA00022989"/>
    </source>
</evidence>
<dbReference type="Pfam" id="PF04116">
    <property type="entry name" value="FA_hydroxylase"/>
    <property type="match status" value="1"/>
</dbReference>
<dbReference type="Proteomes" id="UP000001357">
    <property type="component" value="Unassembled WGS sequence"/>
</dbReference>
<dbReference type="AlphaFoldDB" id="A9UYR7"/>
<dbReference type="GO" id="GO:0033490">
    <property type="term" value="P:cholesterol biosynthetic process via lathosterol"/>
    <property type="evidence" value="ECO:0000318"/>
    <property type="project" value="GO_Central"/>
</dbReference>
<evidence type="ECO:0000313" key="8">
    <source>
        <dbReference type="Proteomes" id="UP000001357"/>
    </source>
</evidence>